<sequence>MEVQILDKKSKELLSNQWIKEFFSTKEFPSVPEISRKSCCMSSYNNSGIDGKNPMDLSLSKRPNSLDQMTKECSEYLNSEELNSNSHIKCRFSSIPIIKNIENISSDQKKKLQDYNSIDNENSNDYKEIKIQEHQSPEKRESSIKINNSGIYDTMTLINYIQHEFSTWLKHTQKDKHLASSSNNLHDIAKSKYRQIHHTRKIIRSLSLVRLQLLSL</sequence>
<name>A0A0W4ZC79_PNEC8</name>
<protein>
    <submittedName>
        <fullName evidence="1">Uncharacterized protein</fullName>
    </submittedName>
</protein>
<dbReference type="OrthoDB" id="5387744at2759"/>
<evidence type="ECO:0000313" key="1">
    <source>
        <dbReference type="EMBL" id="KTW25962.1"/>
    </source>
</evidence>
<dbReference type="EMBL" id="LFVZ01000015">
    <property type="protein sequence ID" value="KTW25962.1"/>
    <property type="molecule type" value="Genomic_DNA"/>
</dbReference>
<proteinExistence type="predicted"/>
<accession>A0A0W4ZC79</accession>
<reference evidence="2" key="1">
    <citation type="journal article" date="2016" name="Nat. Commun.">
        <title>Genome analysis of three Pneumocystis species reveals adaptation mechanisms to life exclusively in mammalian hosts.</title>
        <authorList>
            <person name="Ma L."/>
            <person name="Chen Z."/>
            <person name="Huang D.W."/>
            <person name="Kutty G."/>
            <person name="Ishihara M."/>
            <person name="Wang H."/>
            <person name="Abouelleil A."/>
            <person name="Bishop L."/>
            <person name="Davey E."/>
            <person name="Deng R."/>
            <person name="Deng X."/>
            <person name="Fan L."/>
            <person name="Fantoni G."/>
            <person name="Fitzgerald M."/>
            <person name="Gogineni E."/>
            <person name="Goldberg J.M."/>
            <person name="Handley G."/>
            <person name="Hu X."/>
            <person name="Huber C."/>
            <person name="Jiao X."/>
            <person name="Jones K."/>
            <person name="Levin J.Z."/>
            <person name="Liu Y."/>
            <person name="Macdonald P."/>
            <person name="Melnikov A."/>
            <person name="Raley C."/>
            <person name="Sassi M."/>
            <person name="Sherman B.T."/>
            <person name="Song X."/>
            <person name="Sykes S."/>
            <person name="Tran B."/>
            <person name="Walsh L."/>
            <person name="Xia Y."/>
            <person name="Yang J."/>
            <person name="Young S."/>
            <person name="Zeng Q."/>
            <person name="Zheng X."/>
            <person name="Stephens R."/>
            <person name="Nusbaum C."/>
            <person name="Birren B.W."/>
            <person name="Azadi P."/>
            <person name="Lempicki R.A."/>
            <person name="Cuomo C.A."/>
            <person name="Kovacs J.A."/>
        </authorList>
    </citation>
    <scope>NUCLEOTIDE SEQUENCE [LARGE SCALE GENOMIC DNA]</scope>
    <source>
        <strain evidence="2">B80</strain>
    </source>
</reference>
<dbReference type="VEuPathDB" id="FungiDB:T552_03236"/>
<gene>
    <name evidence="1" type="ORF">T552_03236</name>
</gene>
<dbReference type="Proteomes" id="UP000054454">
    <property type="component" value="Unassembled WGS sequence"/>
</dbReference>
<dbReference type="AlphaFoldDB" id="A0A0W4ZC79"/>
<organism evidence="1 2">
    <name type="scientific">Pneumocystis carinii (strain B80)</name>
    <name type="common">Rat pneumocystis pneumonia agent</name>
    <name type="synonym">Pneumocystis carinii f. sp. carinii</name>
    <dbReference type="NCBI Taxonomy" id="1408658"/>
    <lineage>
        <taxon>Eukaryota</taxon>
        <taxon>Fungi</taxon>
        <taxon>Dikarya</taxon>
        <taxon>Ascomycota</taxon>
        <taxon>Taphrinomycotina</taxon>
        <taxon>Pneumocystomycetes</taxon>
        <taxon>Pneumocystaceae</taxon>
        <taxon>Pneumocystis</taxon>
    </lineage>
</organism>
<comment type="caution">
    <text evidence="1">The sequence shown here is derived from an EMBL/GenBank/DDBJ whole genome shotgun (WGS) entry which is preliminary data.</text>
</comment>
<evidence type="ECO:0000313" key="2">
    <source>
        <dbReference type="Proteomes" id="UP000054454"/>
    </source>
</evidence>
<dbReference type="RefSeq" id="XP_018224542.1">
    <property type="nucleotide sequence ID" value="XM_018371746.1"/>
</dbReference>
<dbReference type="GeneID" id="28937949"/>
<keyword evidence="2" id="KW-1185">Reference proteome</keyword>